<dbReference type="GO" id="GO:0003676">
    <property type="term" value="F:nucleic acid binding"/>
    <property type="evidence" value="ECO:0007669"/>
    <property type="project" value="InterPro"/>
</dbReference>
<evidence type="ECO:0000313" key="4">
    <source>
        <dbReference type="EnsemblPlants" id="cds.evm.model.02.1341"/>
    </source>
</evidence>
<protein>
    <recommendedName>
        <fullName evidence="6">Reverse transcriptase domain-containing protein</fullName>
    </recommendedName>
</protein>
<proteinExistence type="predicted"/>
<evidence type="ECO:0000259" key="2">
    <source>
        <dbReference type="Pfam" id="PF00078"/>
    </source>
</evidence>
<dbReference type="Gene3D" id="3.30.420.10">
    <property type="entry name" value="Ribonuclease H-like superfamily/Ribonuclease H"/>
    <property type="match status" value="1"/>
</dbReference>
<dbReference type="Proteomes" id="UP000596661">
    <property type="component" value="Chromosome 2"/>
</dbReference>
<dbReference type="SUPFAM" id="SSF56672">
    <property type="entry name" value="DNA/RNA polymerases"/>
    <property type="match status" value="1"/>
</dbReference>
<evidence type="ECO:0000313" key="5">
    <source>
        <dbReference type="Proteomes" id="UP000596661"/>
    </source>
</evidence>
<keyword evidence="5" id="KW-1185">Reference proteome</keyword>
<feature type="domain" description="Reverse transcriptase" evidence="2">
    <location>
        <begin position="53"/>
        <end position="182"/>
    </location>
</feature>
<dbReference type="CDD" id="cd01650">
    <property type="entry name" value="RT_nLTR_like"/>
    <property type="match status" value="1"/>
</dbReference>
<dbReference type="PANTHER" id="PTHR33116">
    <property type="entry name" value="REVERSE TRANSCRIPTASE ZINC-BINDING DOMAIN-CONTAINING PROTEIN-RELATED-RELATED"/>
    <property type="match status" value="1"/>
</dbReference>
<dbReference type="Pfam" id="PF00078">
    <property type="entry name" value="RVT_1"/>
    <property type="match status" value="1"/>
</dbReference>
<sequence>MAPDKAPGIDGMSAMFFQHYWDIVGPLVTQNVLKILNEGEDMDSINSALITLIPKVDHPKLVSEFRPISLCTVLYKLVSKVIAARFKDVLPYVISQNQSAFLPNRLITDNVLLAFELVHCLKNKKRGRMGYAALKLDMSKAFDRVEWSFLKEIMIKMGFHVNWVTLVLKCVSSAKLSFNLNGSIRGLVVPKRGLRQDDSLLFCQATEDSCQAVNRALDYYHRASGQLLNTEKTVMSFSPSTTSAVKDRFHHVLGMPICSLHEKYLGLPSYAGKDKKELFSNIKDRIWKLMNQWHSKLFSIGGREVLLKAVVQSIPTYAMSCFSLPKKFCAQLESMMANFWWGSNTDNSKIHWKKWKFMCSSKADGGMGFRSFMHFNQALLAKQAWKILDNPNSLLATVLQAHYFKNGDFLSAKKGVLPSLTWQSICDGRDLLLKGLRWKIGSGRNVHCASDPWLPGNTTMTPFTYTGDPSFTVEHYISIHWTWDLRILQTHFGDIDIQRILSIPLSPFPREDKLIWQHSDTRIYLRNQIPIGVKGLRLFGNNSNTKFICRTWVMLRVMISSLTLYCHNDLELEQIVCLMWNIWSEGTKRLMVLSQNLADVLCSYSRFLFGSGHKATSSKQVAAGASSQEHLSTPPSVPTASRAPQTWRSPPAGLYKLNVDAACDQAAGTLGYGALIRDHMGGVVAGFSKPFPGFFSPKEMEAAALFHSLIWAIQHQLPIHLIETDSLLLANAINSMSSTPFVTAFHDLVEDITYLLSYFPRVKVSHVKREANKAAHALSKFALRLDEDILWLGEIPSPIHSVVIEDSLH</sequence>
<evidence type="ECO:0000256" key="1">
    <source>
        <dbReference type="SAM" id="MobiDB-lite"/>
    </source>
</evidence>
<organism evidence="4 5">
    <name type="scientific">Cannabis sativa</name>
    <name type="common">Hemp</name>
    <name type="synonym">Marijuana</name>
    <dbReference type="NCBI Taxonomy" id="3483"/>
    <lineage>
        <taxon>Eukaryota</taxon>
        <taxon>Viridiplantae</taxon>
        <taxon>Streptophyta</taxon>
        <taxon>Embryophyta</taxon>
        <taxon>Tracheophyta</taxon>
        <taxon>Spermatophyta</taxon>
        <taxon>Magnoliopsida</taxon>
        <taxon>eudicotyledons</taxon>
        <taxon>Gunneridae</taxon>
        <taxon>Pentapetalae</taxon>
        <taxon>rosids</taxon>
        <taxon>fabids</taxon>
        <taxon>Rosales</taxon>
        <taxon>Cannabaceae</taxon>
        <taxon>Cannabis</taxon>
    </lineage>
</organism>
<name>A0A803NT94_CANSA</name>
<feature type="region of interest" description="Disordered" evidence="1">
    <location>
        <begin position="623"/>
        <end position="647"/>
    </location>
</feature>
<dbReference type="SUPFAM" id="SSF53098">
    <property type="entry name" value="Ribonuclease H-like"/>
    <property type="match status" value="1"/>
</dbReference>
<dbReference type="InterPro" id="IPR036397">
    <property type="entry name" value="RNaseH_sf"/>
</dbReference>
<dbReference type="Gramene" id="evm.model.02.1341">
    <property type="protein sequence ID" value="cds.evm.model.02.1341"/>
    <property type="gene ID" value="evm.TU.02.1341"/>
</dbReference>
<feature type="domain" description="RNase H type-1" evidence="3">
    <location>
        <begin position="658"/>
        <end position="782"/>
    </location>
</feature>
<dbReference type="AlphaFoldDB" id="A0A803NT94"/>
<reference evidence="4" key="1">
    <citation type="submission" date="2018-11" db="EMBL/GenBank/DDBJ databases">
        <authorList>
            <person name="Grassa J C."/>
        </authorList>
    </citation>
    <scope>NUCLEOTIDE SEQUENCE [LARGE SCALE GENOMIC DNA]</scope>
</reference>
<dbReference type="CDD" id="cd06222">
    <property type="entry name" value="RNase_H_like"/>
    <property type="match status" value="1"/>
</dbReference>
<dbReference type="InterPro" id="IPR044730">
    <property type="entry name" value="RNase_H-like_dom_plant"/>
</dbReference>
<dbReference type="PANTHER" id="PTHR33116:SF86">
    <property type="entry name" value="REVERSE TRANSCRIPTASE DOMAIN-CONTAINING PROTEIN"/>
    <property type="match status" value="1"/>
</dbReference>
<reference evidence="4" key="2">
    <citation type="submission" date="2021-03" db="UniProtKB">
        <authorList>
            <consortium name="EnsemblPlants"/>
        </authorList>
    </citation>
    <scope>IDENTIFICATION</scope>
</reference>
<accession>A0A803NT94</accession>
<evidence type="ECO:0008006" key="6">
    <source>
        <dbReference type="Google" id="ProtNLM"/>
    </source>
</evidence>
<dbReference type="InterPro" id="IPR043502">
    <property type="entry name" value="DNA/RNA_pol_sf"/>
</dbReference>
<dbReference type="GO" id="GO:0004523">
    <property type="term" value="F:RNA-DNA hybrid ribonuclease activity"/>
    <property type="evidence" value="ECO:0007669"/>
    <property type="project" value="InterPro"/>
</dbReference>
<dbReference type="EnsemblPlants" id="evm.model.02.1341">
    <property type="protein sequence ID" value="cds.evm.model.02.1341"/>
    <property type="gene ID" value="evm.TU.02.1341"/>
</dbReference>
<dbReference type="Pfam" id="PF13456">
    <property type="entry name" value="RVT_3"/>
    <property type="match status" value="1"/>
</dbReference>
<dbReference type="InterPro" id="IPR000477">
    <property type="entry name" value="RT_dom"/>
</dbReference>
<dbReference type="InterPro" id="IPR012337">
    <property type="entry name" value="RNaseH-like_sf"/>
</dbReference>
<dbReference type="InterPro" id="IPR002156">
    <property type="entry name" value="RNaseH_domain"/>
</dbReference>
<evidence type="ECO:0000259" key="3">
    <source>
        <dbReference type="Pfam" id="PF13456"/>
    </source>
</evidence>
<dbReference type="EMBL" id="UZAU01000177">
    <property type="status" value="NOT_ANNOTATED_CDS"/>
    <property type="molecule type" value="Genomic_DNA"/>
</dbReference>